<keyword evidence="4 7" id="KW-0808">Transferase</keyword>
<dbReference type="GO" id="GO:0008652">
    <property type="term" value="P:amino acid biosynthetic process"/>
    <property type="evidence" value="ECO:0007669"/>
    <property type="project" value="UniProtKB-KW"/>
</dbReference>
<comment type="catalytic activity">
    <reaction evidence="6">
        <text>3-phosphoshikimate + phosphoenolpyruvate = 5-O-(1-carboxyvinyl)-3-phosphoshikimate + phosphate</text>
        <dbReference type="Rhea" id="RHEA:21256"/>
        <dbReference type="ChEBI" id="CHEBI:43474"/>
        <dbReference type="ChEBI" id="CHEBI:57701"/>
        <dbReference type="ChEBI" id="CHEBI:58702"/>
        <dbReference type="ChEBI" id="CHEBI:145989"/>
        <dbReference type="EC" id="2.5.1.19"/>
    </reaction>
    <physiologicalReaction direction="left-to-right" evidence="6">
        <dbReference type="Rhea" id="RHEA:21257"/>
    </physiologicalReaction>
</comment>
<feature type="domain" description="Enolpyruvate transferase" evidence="8">
    <location>
        <begin position="12"/>
        <end position="423"/>
    </location>
</feature>
<dbReference type="Pfam" id="PF00275">
    <property type="entry name" value="EPSP_synthase"/>
    <property type="match status" value="1"/>
</dbReference>
<feature type="binding site" evidence="7">
    <location>
        <position position="123"/>
    </location>
    <ligand>
        <name>phosphoenolpyruvate</name>
        <dbReference type="ChEBI" id="CHEBI:58702"/>
    </ligand>
</feature>
<feature type="binding site" evidence="7">
    <location>
        <position position="389"/>
    </location>
    <ligand>
        <name>phosphoenolpyruvate</name>
        <dbReference type="ChEBI" id="CHEBI:58702"/>
    </ligand>
</feature>
<comment type="similarity">
    <text evidence="2 7">Belongs to the EPSP synthase family.</text>
</comment>
<dbReference type="SUPFAM" id="SSF55205">
    <property type="entry name" value="EPT/RTPC-like"/>
    <property type="match status" value="1"/>
</dbReference>
<proteinExistence type="inferred from homology"/>
<dbReference type="InterPro" id="IPR036968">
    <property type="entry name" value="Enolpyruvate_Tfrase_sf"/>
</dbReference>
<accession>A0A8J6XSM7</accession>
<sequence length="431" mass="44987">MMVNRQIQPVRAALKGVFQAPPSKSATHRALVTAALAEGRSLLINPLDSMDTRVTLAGLEAIGVPCGAGRSGWWVDGIPAGMLPGGGTINLGESGTSMRFLAALAGLCHRPVAFTGVGRLPSRPMEELLQVLEAGGAVIQRAADGSALPLAIGSGPNSARGGSLRIQSGRSSQFASALLLTGSRLEGGLDLSLSTDAVSVPYVAMTAAILSRFGVGVVQDGPLRWRVPQGSYSGRTWTVEGDWSSASYLLASAAVAGGSVRVRGLEPGSHQPDAALLPVLIRCGHRVTVEEDEVTVDGQGPTAGFEEDVSSCPDLAPTLAILGLFSREHCEIRSAGILRYKESDRLQLLAENLGRLGRPVEIRGDDLVLPECHGARLEGAEIRTDADHRIAMAFAVAGLVLPGMAIRDAQCVCKSNPGFWAQLERLETGAA</sequence>
<feature type="binding site" evidence="7">
    <location>
        <position position="199"/>
    </location>
    <ligand>
        <name>3-phosphoshikimate</name>
        <dbReference type="ChEBI" id="CHEBI:145989"/>
    </ligand>
</feature>
<keyword evidence="7" id="KW-0963">Cytoplasm</keyword>
<comment type="caution">
    <text evidence="9">The sequence shown here is derived from an EMBL/GenBank/DDBJ whole genome shotgun (WGS) entry which is preliminary data.</text>
</comment>
<dbReference type="Proteomes" id="UP000648239">
    <property type="component" value="Unassembled WGS sequence"/>
</dbReference>
<comment type="function">
    <text evidence="7">Catalyzes the transfer of the enolpyruvyl moiety of phosphoenolpyruvate (PEP) to the 5-hydroxyl of shikimate-3-phosphate (S3P) to produce enolpyruvyl shikimate-3-phosphate and inorganic phosphate.</text>
</comment>
<dbReference type="GO" id="GO:0009423">
    <property type="term" value="P:chorismate biosynthetic process"/>
    <property type="evidence" value="ECO:0007669"/>
    <property type="project" value="UniProtKB-UniRule"/>
</dbReference>
<comment type="pathway">
    <text evidence="1 7">Metabolic intermediate biosynthesis; chorismate biosynthesis; chorismate from D-erythrose 4-phosphate and phosphoenolpyruvate: step 6/7.</text>
</comment>
<gene>
    <name evidence="7 9" type="primary">aroA</name>
    <name evidence="9" type="ORF">IFK94_07150</name>
</gene>
<feature type="binding site" evidence="7">
    <location>
        <position position="341"/>
    </location>
    <ligand>
        <name>3-phosphoshikimate</name>
        <dbReference type="ChEBI" id="CHEBI:145989"/>
    </ligand>
</feature>
<feature type="binding site" evidence="7">
    <location>
        <position position="29"/>
    </location>
    <ligand>
        <name>3-phosphoshikimate</name>
        <dbReference type="ChEBI" id="CHEBI:145989"/>
    </ligand>
</feature>
<feature type="binding site" evidence="7">
    <location>
        <position position="171"/>
    </location>
    <ligand>
        <name>3-phosphoshikimate</name>
        <dbReference type="ChEBI" id="CHEBI:145989"/>
    </ligand>
</feature>
<feature type="binding site" evidence="7">
    <location>
        <position position="95"/>
    </location>
    <ligand>
        <name>phosphoenolpyruvate</name>
        <dbReference type="ChEBI" id="CHEBI:58702"/>
    </ligand>
</feature>
<comment type="caution">
    <text evidence="7">Lacks conserved residue(s) required for the propagation of feature annotation.</text>
</comment>
<reference evidence="9 10" key="1">
    <citation type="submission" date="2020-08" db="EMBL/GenBank/DDBJ databases">
        <title>Acidobacteriota in marine sediments use diverse sulfur dissimilation pathways.</title>
        <authorList>
            <person name="Wasmund K."/>
        </authorList>
    </citation>
    <scope>NUCLEOTIDE SEQUENCE [LARGE SCALE GENOMIC DNA]</scope>
    <source>
        <strain evidence="9">MAG AM4</strain>
    </source>
</reference>
<organism evidence="9 10">
    <name type="scientific">Candidatus Polarisedimenticola svalbardensis</name>
    <dbReference type="NCBI Taxonomy" id="2886004"/>
    <lineage>
        <taxon>Bacteria</taxon>
        <taxon>Pseudomonadati</taxon>
        <taxon>Acidobacteriota</taxon>
        <taxon>Candidatus Polarisedimenticolia</taxon>
        <taxon>Candidatus Polarisedimenticolales</taxon>
        <taxon>Candidatus Polarisedimenticolaceae</taxon>
        <taxon>Candidatus Polarisedimenticola</taxon>
    </lineage>
</organism>
<feature type="binding site" evidence="7">
    <location>
        <position position="24"/>
    </location>
    <ligand>
        <name>3-phosphoshikimate</name>
        <dbReference type="ChEBI" id="CHEBI:145989"/>
    </ligand>
</feature>
<dbReference type="PANTHER" id="PTHR21090:SF5">
    <property type="entry name" value="PENTAFUNCTIONAL AROM POLYPEPTIDE"/>
    <property type="match status" value="1"/>
</dbReference>
<dbReference type="GO" id="GO:0009073">
    <property type="term" value="P:aromatic amino acid family biosynthetic process"/>
    <property type="evidence" value="ECO:0007669"/>
    <property type="project" value="UniProtKB-KW"/>
</dbReference>
<dbReference type="GO" id="GO:0005737">
    <property type="term" value="C:cytoplasm"/>
    <property type="evidence" value="ECO:0007669"/>
    <property type="project" value="UniProtKB-SubCell"/>
</dbReference>
<dbReference type="InterPro" id="IPR013792">
    <property type="entry name" value="RNA3'P_cycl/enolpyr_Trfase_a/b"/>
</dbReference>
<feature type="binding site" evidence="7">
    <location>
        <position position="172"/>
    </location>
    <ligand>
        <name>3-phosphoshikimate</name>
        <dbReference type="ChEBI" id="CHEBI:145989"/>
    </ligand>
</feature>
<dbReference type="GO" id="GO:0003866">
    <property type="term" value="F:3-phosphoshikimate 1-carboxyvinyltransferase activity"/>
    <property type="evidence" value="ECO:0007669"/>
    <property type="project" value="UniProtKB-UniRule"/>
</dbReference>
<evidence type="ECO:0000313" key="10">
    <source>
        <dbReference type="Proteomes" id="UP000648239"/>
    </source>
</evidence>
<evidence type="ECO:0000256" key="3">
    <source>
        <dbReference type="ARBA" id="ARBA00022605"/>
    </source>
</evidence>
<dbReference type="PROSITE" id="PS00885">
    <property type="entry name" value="EPSP_SYNTHASE_2"/>
    <property type="match status" value="1"/>
</dbReference>
<dbReference type="UniPathway" id="UPA00053">
    <property type="reaction ID" value="UER00089"/>
</dbReference>
<keyword evidence="5 7" id="KW-0057">Aromatic amino acid biosynthesis</keyword>
<name>A0A8J6XSM7_9BACT</name>
<evidence type="ECO:0000256" key="7">
    <source>
        <dbReference type="HAMAP-Rule" id="MF_00210"/>
    </source>
</evidence>
<dbReference type="PIRSF" id="PIRSF000505">
    <property type="entry name" value="EPSPS"/>
    <property type="match status" value="1"/>
</dbReference>
<feature type="binding site" evidence="7">
    <location>
        <position position="414"/>
    </location>
    <ligand>
        <name>phosphoenolpyruvate</name>
        <dbReference type="ChEBI" id="CHEBI:58702"/>
    </ligand>
</feature>
<dbReference type="PANTHER" id="PTHR21090">
    <property type="entry name" value="AROM/DEHYDROQUINATE SYNTHASE"/>
    <property type="match status" value="1"/>
</dbReference>
<feature type="binding site" evidence="7">
    <location>
        <position position="25"/>
    </location>
    <ligand>
        <name>3-phosphoshikimate</name>
        <dbReference type="ChEBI" id="CHEBI:145989"/>
    </ligand>
</feature>
<comment type="subcellular location">
    <subcellularLocation>
        <location evidence="7">Cytoplasm</location>
    </subcellularLocation>
</comment>
<dbReference type="HAMAP" id="MF_00210">
    <property type="entry name" value="EPSP_synth"/>
    <property type="match status" value="1"/>
</dbReference>
<feature type="active site" description="Proton acceptor" evidence="7">
    <location>
        <position position="314"/>
    </location>
</feature>
<feature type="binding site" evidence="7">
    <location>
        <position position="314"/>
    </location>
    <ligand>
        <name>3-phosphoshikimate</name>
        <dbReference type="ChEBI" id="CHEBI:145989"/>
    </ligand>
</feature>
<feature type="binding site" evidence="7">
    <location>
        <position position="345"/>
    </location>
    <ligand>
        <name>phosphoenolpyruvate</name>
        <dbReference type="ChEBI" id="CHEBI:58702"/>
    </ligand>
</feature>
<feature type="binding site" evidence="7">
    <location>
        <position position="24"/>
    </location>
    <ligand>
        <name>phosphoenolpyruvate</name>
        <dbReference type="ChEBI" id="CHEBI:58702"/>
    </ligand>
</feature>
<evidence type="ECO:0000256" key="5">
    <source>
        <dbReference type="ARBA" id="ARBA00023141"/>
    </source>
</evidence>
<dbReference type="InterPro" id="IPR006264">
    <property type="entry name" value="EPSP_synthase"/>
</dbReference>
<feature type="binding site" evidence="7">
    <location>
        <position position="173"/>
    </location>
    <ligand>
        <name>phosphoenolpyruvate</name>
        <dbReference type="ChEBI" id="CHEBI:58702"/>
    </ligand>
</feature>
<evidence type="ECO:0000256" key="6">
    <source>
        <dbReference type="ARBA" id="ARBA00044633"/>
    </source>
</evidence>
<evidence type="ECO:0000256" key="1">
    <source>
        <dbReference type="ARBA" id="ARBA00004811"/>
    </source>
</evidence>
<feature type="binding site" evidence="7">
    <location>
        <position position="173"/>
    </location>
    <ligand>
        <name>3-phosphoshikimate</name>
        <dbReference type="ChEBI" id="CHEBI:145989"/>
    </ligand>
</feature>
<protein>
    <recommendedName>
        <fullName evidence="7">3-phosphoshikimate 1-carboxyvinyltransferase</fullName>
        <ecNumber evidence="7">2.5.1.19</ecNumber>
    </recommendedName>
    <alternativeName>
        <fullName evidence="7">5-enolpyruvylshikimate-3-phosphate synthase</fullName>
        <shortName evidence="7">EPSP synthase</shortName>
        <shortName evidence="7">EPSPS</shortName>
    </alternativeName>
</protein>
<dbReference type="InterPro" id="IPR023193">
    <property type="entry name" value="EPSP_synthase_CS"/>
</dbReference>
<evidence type="ECO:0000313" key="9">
    <source>
        <dbReference type="EMBL" id="MBD3867882.1"/>
    </source>
</evidence>
<evidence type="ECO:0000256" key="2">
    <source>
        <dbReference type="ARBA" id="ARBA00009948"/>
    </source>
</evidence>
<evidence type="ECO:0000259" key="8">
    <source>
        <dbReference type="Pfam" id="PF00275"/>
    </source>
</evidence>
<dbReference type="CDD" id="cd01556">
    <property type="entry name" value="EPSP_synthase"/>
    <property type="match status" value="1"/>
</dbReference>
<dbReference type="EMBL" id="JACXWD010000017">
    <property type="protein sequence ID" value="MBD3867882.1"/>
    <property type="molecule type" value="Genomic_DNA"/>
</dbReference>
<dbReference type="InterPro" id="IPR001986">
    <property type="entry name" value="Enolpyruvate_Tfrase_dom"/>
</dbReference>
<dbReference type="NCBIfam" id="TIGR01356">
    <property type="entry name" value="aroA"/>
    <property type="match status" value="1"/>
</dbReference>
<evidence type="ECO:0000256" key="4">
    <source>
        <dbReference type="ARBA" id="ARBA00022679"/>
    </source>
</evidence>
<dbReference type="EC" id="2.5.1.19" evidence="7"/>
<dbReference type="Gene3D" id="3.65.10.10">
    <property type="entry name" value="Enolpyruvate transferase domain"/>
    <property type="match status" value="2"/>
</dbReference>
<comment type="subunit">
    <text evidence="7">Monomer.</text>
</comment>
<dbReference type="AlphaFoldDB" id="A0A8J6XSM7"/>
<keyword evidence="3 7" id="KW-0028">Amino-acid biosynthesis</keyword>